<dbReference type="Proteomes" id="UP001209878">
    <property type="component" value="Unassembled WGS sequence"/>
</dbReference>
<evidence type="ECO:0000259" key="7">
    <source>
        <dbReference type="PROSITE" id="PS50850"/>
    </source>
</evidence>
<evidence type="ECO:0000256" key="6">
    <source>
        <dbReference type="SAM" id="Phobius"/>
    </source>
</evidence>
<dbReference type="PANTHER" id="PTHR23504:SF31">
    <property type="entry name" value="MAJOR FACILITATOR SUPERFAMILY DOMAIN-CONTAINING PROTEIN 10"/>
    <property type="match status" value="1"/>
</dbReference>
<keyword evidence="4 6" id="KW-1133">Transmembrane helix</keyword>
<name>A0AAD9UEF3_RIDPI</name>
<proteinExistence type="predicted"/>
<keyword evidence="5 6" id="KW-0472">Membrane</keyword>
<feature type="transmembrane region" description="Helical" evidence="6">
    <location>
        <begin position="96"/>
        <end position="118"/>
    </location>
</feature>
<evidence type="ECO:0000256" key="5">
    <source>
        <dbReference type="ARBA" id="ARBA00023136"/>
    </source>
</evidence>
<reference evidence="8" key="1">
    <citation type="journal article" date="2023" name="Mol. Biol. Evol.">
        <title>Third-Generation Sequencing Reveals the Adaptive Role of the Epigenome in Three Deep-Sea Polychaetes.</title>
        <authorList>
            <person name="Perez M."/>
            <person name="Aroh O."/>
            <person name="Sun Y."/>
            <person name="Lan Y."/>
            <person name="Juniper S.K."/>
            <person name="Young C.R."/>
            <person name="Angers B."/>
            <person name="Qian P.Y."/>
        </authorList>
    </citation>
    <scope>NUCLEOTIDE SEQUENCE</scope>
    <source>
        <strain evidence="8">R07B-5</strain>
    </source>
</reference>
<sequence>MQTITNLQMDANKNLEGATKKGGHVSPDGASSKMMRVVFVSLLLDLVAFAMILPLFPVLLDYYGRIDQGGLYGTLQTSVNGFRAMVGAPDTPKWNAVLFGGLIGSMFSFLQFLAAPLMGAASDVYGRKPLMILSAVGIATSYALWAVSSTFTIFVIARVMAGVSKGNISLSTAIVADVAPPEKRGKGMALIGIAFSIGFLIGPMIGAYFSAQSKGQEGMFFVAPALFALLLATLDVFFLVFFMKETLPLERRAKKTENVIAQAVSLINPVALFKFSAVRSISKEDVGVLRQVGVVYFLYLFLYSGLEFTLTFLTYNRFDFNSMDQGRMFFVIGVTMIIVQGGIVRRFPPGKEVKFAMRGLVVLIPSFLIIGVAHSKKLLYVGIVLYSFASAIVVPCLTSLVSSYGTPDQKGTVMGIFRSLGAMARALGPVLACTIYWCFGALTCYTLGAIALVVPCVLLARVKVTHTD</sequence>
<dbReference type="InterPro" id="IPR005829">
    <property type="entry name" value="Sugar_transporter_CS"/>
</dbReference>
<dbReference type="Pfam" id="PF07690">
    <property type="entry name" value="MFS_1"/>
    <property type="match status" value="1"/>
</dbReference>
<dbReference type="InterPro" id="IPR011701">
    <property type="entry name" value="MFS"/>
</dbReference>
<dbReference type="GO" id="GO:0022857">
    <property type="term" value="F:transmembrane transporter activity"/>
    <property type="evidence" value="ECO:0007669"/>
    <property type="project" value="InterPro"/>
</dbReference>
<feature type="transmembrane region" description="Helical" evidence="6">
    <location>
        <begin position="130"/>
        <end position="147"/>
    </location>
</feature>
<feature type="transmembrane region" description="Helical" evidence="6">
    <location>
        <begin position="188"/>
        <end position="209"/>
    </location>
</feature>
<dbReference type="InterPro" id="IPR020846">
    <property type="entry name" value="MFS_dom"/>
</dbReference>
<dbReference type="PANTHER" id="PTHR23504">
    <property type="entry name" value="MAJOR FACILITATOR SUPERFAMILY DOMAIN-CONTAINING PROTEIN 10"/>
    <property type="match status" value="1"/>
</dbReference>
<keyword evidence="3 6" id="KW-0812">Transmembrane</keyword>
<evidence type="ECO:0000256" key="3">
    <source>
        <dbReference type="ARBA" id="ARBA00022692"/>
    </source>
</evidence>
<dbReference type="GO" id="GO:0031526">
    <property type="term" value="C:brush border membrane"/>
    <property type="evidence" value="ECO:0007669"/>
    <property type="project" value="TreeGrafter"/>
</dbReference>
<feature type="transmembrane region" description="Helical" evidence="6">
    <location>
        <begin position="326"/>
        <end position="343"/>
    </location>
</feature>
<dbReference type="Gene3D" id="1.20.1250.20">
    <property type="entry name" value="MFS general substrate transporter like domains"/>
    <property type="match status" value="1"/>
</dbReference>
<feature type="transmembrane region" description="Helical" evidence="6">
    <location>
        <begin position="445"/>
        <end position="462"/>
    </location>
</feature>
<comment type="subcellular location">
    <subcellularLocation>
        <location evidence="1">Membrane</location>
        <topology evidence="1">Multi-pass membrane protein</topology>
    </subcellularLocation>
</comment>
<feature type="transmembrane region" description="Helical" evidence="6">
    <location>
        <begin position="379"/>
        <end position="401"/>
    </location>
</feature>
<keyword evidence="9" id="KW-1185">Reference proteome</keyword>
<feature type="transmembrane region" description="Helical" evidence="6">
    <location>
        <begin position="288"/>
        <end position="306"/>
    </location>
</feature>
<evidence type="ECO:0000313" key="9">
    <source>
        <dbReference type="Proteomes" id="UP001209878"/>
    </source>
</evidence>
<dbReference type="AlphaFoldDB" id="A0AAD9UEF3"/>
<organism evidence="8 9">
    <name type="scientific">Ridgeia piscesae</name>
    <name type="common">Tubeworm</name>
    <dbReference type="NCBI Taxonomy" id="27915"/>
    <lineage>
        <taxon>Eukaryota</taxon>
        <taxon>Metazoa</taxon>
        <taxon>Spiralia</taxon>
        <taxon>Lophotrochozoa</taxon>
        <taxon>Annelida</taxon>
        <taxon>Polychaeta</taxon>
        <taxon>Sedentaria</taxon>
        <taxon>Canalipalpata</taxon>
        <taxon>Sabellida</taxon>
        <taxon>Siboglinidae</taxon>
        <taxon>Ridgeia</taxon>
    </lineage>
</organism>
<protein>
    <recommendedName>
        <fullName evidence="7">Major facilitator superfamily (MFS) profile domain-containing protein</fullName>
    </recommendedName>
</protein>
<dbReference type="FunFam" id="1.20.1250.20:FF:000223">
    <property type="entry name" value="Major facilitator superfamily domain-containing protein"/>
    <property type="match status" value="1"/>
</dbReference>
<dbReference type="SUPFAM" id="SSF103473">
    <property type="entry name" value="MFS general substrate transporter"/>
    <property type="match status" value="1"/>
</dbReference>
<feature type="transmembrane region" description="Helical" evidence="6">
    <location>
        <begin position="221"/>
        <end position="242"/>
    </location>
</feature>
<feature type="transmembrane region" description="Helical" evidence="6">
    <location>
        <begin position="37"/>
        <end position="60"/>
    </location>
</feature>
<dbReference type="EMBL" id="JAODUO010000200">
    <property type="protein sequence ID" value="KAK2186423.1"/>
    <property type="molecule type" value="Genomic_DNA"/>
</dbReference>
<gene>
    <name evidence="8" type="ORF">NP493_200g01024</name>
</gene>
<comment type="caution">
    <text evidence="8">The sequence shown here is derived from an EMBL/GenBank/DDBJ whole genome shotgun (WGS) entry which is preliminary data.</text>
</comment>
<dbReference type="PROSITE" id="PS00216">
    <property type="entry name" value="SUGAR_TRANSPORT_1"/>
    <property type="match status" value="1"/>
</dbReference>
<evidence type="ECO:0000256" key="2">
    <source>
        <dbReference type="ARBA" id="ARBA00022448"/>
    </source>
</evidence>
<dbReference type="PROSITE" id="PS50850">
    <property type="entry name" value="MFS"/>
    <property type="match status" value="1"/>
</dbReference>
<evidence type="ECO:0000256" key="4">
    <source>
        <dbReference type="ARBA" id="ARBA00022989"/>
    </source>
</evidence>
<dbReference type="InterPro" id="IPR036259">
    <property type="entry name" value="MFS_trans_sf"/>
</dbReference>
<keyword evidence="2" id="KW-0813">Transport</keyword>
<evidence type="ECO:0000256" key="1">
    <source>
        <dbReference type="ARBA" id="ARBA00004141"/>
    </source>
</evidence>
<accession>A0AAD9UEF3</accession>
<dbReference type="CDD" id="cd17389">
    <property type="entry name" value="MFS_MFSD10"/>
    <property type="match status" value="1"/>
</dbReference>
<feature type="transmembrane region" description="Helical" evidence="6">
    <location>
        <begin position="355"/>
        <end position="373"/>
    </location>
</feature>
<evidence type="ECO:0000313" key="8">
    <source>
        <dbReference type="EMBL" id="KAK2186423.1"/>
    </source>
</evidence>
<feature type="domain" description="Major facilitator superfamily (MFS) profile" evidence="7">
    <location>
        <begin position="34"/>
        <end position="466"/>
    </location>
</feature>